<reference evidence="6" key="1">
    <citation type="submission" date="2018-12" db="EMBL/GenBank/DDBJ databases">
        <title>Complete genome sequence of Paenibacillus sp. MBLB1234.</title>
        <authorList>
            <person name="Nam Y.-D."/>
            <person name="Kang J."/>
            <person name="Chung W.-H."/>
            <person name="Park Y.S."/>
        </authorList>
    </citation>
    <scope>NUCLEOTIDE SEQUENCE [LARGE SCALE GENOMIC DNA]</scope>
    <source>
        <strain evidence="6">MBLB1234</strain>
    </source>
</reference>
<dbReference type="PRINTS" id="PR00598">
    <property type="entry name" value="HTHMARR"/>
</dbReference>
<evidence type="ECO:0000259" key="4">
    <source>
        <dbReference type="PROSITE" id="PS50995"/>
    </source>
</evidence>
<dbReference type="InterPro" id="IPR036388">
    <property type="entry name" value="WH-like_DNA-bd_sf"/>
</dbReference>
<dbReference type="GO" id="GO:0003700">
    <property type="term" value="F:DNA-binding transcription factor activity"/>
    <property type="evidence" value="ECO:0007669"/>
    <property type="project" value="InterPro"/>
</dbReference>
<dbReference type="Pfam" id="PF01047">
    <property type="entry name" value="MarR"/>
    <property type="match status" value="1"/>
</dbReference>
<dbReference type="GO" id="GO:0003677">
    <property type="term" value="F:DNA binding"/>
    <property type="evidence" value="ECO:0007669"/>
    <property type="project" value="UniProtKB-KW"/>
</dbReference>
<dbReference type="PANTHER" id="PTHR42756:SF1">
    <property type="entry name" value="TRANSCRIPTIONAL REPRESSOR OF EMRAB OPERON"/>
    <property type="match status" value="1"/>
</dbReference>
<dbReference type="SMART" id="SM00347">
    <property type="entry name" value="HTH_MARR"/>
    <property type="match status" value="1"/>
</dbReference>
<keyword evidence="1" id="KW-0805">Transcription regulation</keyword>
<feature type="domain" description="HTH marR-type" evidence="4">
    <location>
        <begin position="10"/>
        <end position="142"/>
    </location>
</feature>
<evidence type="ECO:0000313" key="6">
    <source>
        <dbReference type="Proteomes" id="UP000270678"/>
    </source>
</evidence>
<keyword evidence="6" id="KW-1185">Reference proteome</keyword>
<keyword evidence="2" id="KW-0238">DNA-binding</keyword>
<dbReference type="InterPro" id="IPR036390">
    <property type="entry name" value="WH_DNA-bd_sf"/>
</dbReference>
<dbReference type="RefSeq" id="WP_126999727.1">
    <property type="nucleotide sequence ID" value="NZ_CP034346.1"/>
</dbReference>
<accession>A0A3S9UZI6</accession>
<evidence type="ECO:0000313" key="5">
    <source>
        <dbReference type="EMBL" id="AZS15764.1"/>
    </source>
</evidence>
<dbReference type="OrthoDB" id="5327581at2"/>
<evidence type="ECO:0000256" key="2">
    <source>
        <dbReference type="ARBA" id="ARBA00023125"/>
    </source>
</evidence>
<dbReference type="Gene3D" id="1.10.10.10">
    <property type="entry name" value="Winged helix-like DNA-binding domain superfamily/Winged helix DNA-binding domain"/>
    <property type="match status" value="1"/>
</dbReference>
<sequence>MPTKAEREIIPTLGFTMGVTYRKLSMYLQHRLKPFDITPEQWSVLLEIDSAEGLIQKEIAERTSKDHPTTTRILDQLESKGLVYKQKGKQDRRSYLVFSTEKAKPIIEAGKGYEQEMRSELLECVTEQEYELMMGLLDRIDHHFSGVNKDF</sequence>
<dbReference type="Proteomes" id="UP000270678">
    <property type="component" value="Chromosome"/>
</dbReference>
<organism evidence="5 6">
    <name type="scientific">Paenibacillus lutimineralis</name>
    <dbReference type="NCBI Taxonomy" id="2707005"/>
    <lineage>
        <taxon>Bacteria</taxon>
        <taxon>Bacillati</taxon>
        <taxon>Bacillota</taxon>
        <taxon>Bacilli</taxon>
        <taxon>Bacillales</taxon>
        <taxon>Paenibacillaceae</taxon>
        <taxon>Paenibacillus</taxon>
    </lineage>
</organism>
<dbReference type="AlphaFoldDB" id="A0A3S9UZI6"/>
<dbReference type="SUPFAM" id="SSF46785">
    <property type="entry name" value="Winged helix' DNA-binding domain"/>
    <property type="match status" value="1"/>
</dbReference>
<name>A0A3S9UZI6_9BACL</name>
<proteinExistence type="predicted"/>
<dbReference type="KEGG" id="plut:EI981_15815"/>
<evidence type="ECO:0000256" key="3">
    <source>
        <dbReference type="ARBA" id="ARBA00023163"/>
    </source>
</evidence>
<evidence type="ECO:0000256" key="1">
    <source>
        <dbReference type="ARBA" id="ARBA00023015"/>
    </source>
</evidence>
<dbReference type="PROSITE" id="PS50995">
    <property type="entry name" value="HTH_MARR_2"/>
    <property type="match status" value="1"/>
</dbReference>
<dbReference type="InterPro" id="IPR000835">
    <property type="entry name" value="HTH_MarR-typ"/>
</dbReference>
<keyword evidence="3" id="KW-0804">Transcription</keyword>
<protein>
    <submittedName>
        <fullName evidence="5">MarR family transcriptional regulator</fullName>
    </submittedName>
</protein>
<dbReference type="EMBL" id="CP034346">
    <property type="protein sequence ID" value="AZS15764.1"/>
    <property type="molecule type" value="Genomic_DNA"/>
</dbReference>
<gene>
    <name evidence="5" type="ORF">EI981_15815</name>
</gene>
<dbReference type="PANTHER" id="PTHR42756">
    <property type="entry name" value="TRANSCRIPTIONAL REGULATOR, MARR"/>
    <property type="match status" value="1"/>
</dbReference>